<dbReference type="InterPro" id="IPR007863">
    <property type="entry name" value="Peptidase_M16_C"/>
</dbReference>
<evidence type="ECO:0000259" key="4">
    <source>
        <dbReference type="Pfam" id="PF05193"/>
    </source>
</evidence>
<evidence type="ECO:0000256" key="1">
    <source>
        <dbReference type="ARBA" id="ARBA00007261"/>
    </source>
</evidence>
<evidence type="ECO:0000313" key="6">
    <source>
        <dbReference type="Proteomes" id="UP000240509"/>
    </source>
</evidence>
<keyword evidence="6" id="KW-1185">Reference proteome</keyword>
<dbReference type="Gene3D" id="3.30.830.10">
    <property type="entry name" value="Metalloenzyme, LuxS/M16 peptidase-like"/>
    <property type="match status" value="2"/>
</dbReference>
<dbReference type="EMBL" id="PZJJ01000005">
    <property type="protein sequence ID" value="PTL39612.1"/>
    <property type="molecule type" value="Genomic_DNA"/>
</dbReference>
<dbReference type="InterPro" id="IPR001431">
    <property type="entry name" value="Pept_M16_Zn_BS"/>
</dbReference>
<dbReference type="SUPFAM" id="SSF63411">
    <property type="entry name" value="LuxS/MPP-like metallohydrolase"/>
    <property type="match status" value="2"/>
</dbReference>
<dbReference type="GO" id="GO:0004222">
    <property type="term" value="F:metalloendopeptidase activity"/>
    <property type="evidence" value="ECO:0007669"/>
    <property type="project" value="InterPro"/>
</dbReference>
<protein>
    <submittedName>
        <fullName evidence="5">Peptidase M16</fullName>
    </submittedName>
</protein>
<comment type="caution">
    <text evidence="5">The sequence shown here is derived from an EMBL/GenBank/DDBJ whole genome shotgun (WGS) entry which is preliminary data.</text>
</comment>
<dbReference type="Pfam" id="PF05193">
    <property type="entry name" value="Peptidase_M16_C"/>
    <property type="match status" value="1"/>
</dbReference>
<dbReference type="InterPro" id="IPR011249">
    <property type="entry name" value="Metalloenz_LuxS/M16"/>
</dbReference>
<name>A0A2T4U888_9BACI</name>
<dbReference type="GO" id="GO:0006508">
    <property type="term" value="P:proteolysis"/>
    <property type="evidence" value="ECO:0007669"/>
    <property type="project" value="InterPro"/>
</dbReference>
<dbReference type="GO" id="GO:0046872">
    <property type="term" value="F:metal ion binding"/>
    <property type="evidence" value="ECO:0007669"/>
    <property type="project" value="InterPro"/>
</dbReference>
<dbReference type="PANTHER" id="PTHR11851">
    <property type="entry name" value="METALLOPROTEASE"/>
    <property type="match status" value="1"/>
</dbReference>
<dbReference type="RefSeq" id="WP_107583869.1">
    <property type="nucleotide sequence ID" value="NZ_PZJJ01000005.1"/>
</dbReference>
<dbReference type="InterPro" id="IPR011765">
    <property type="entry name" value="Pept_M16_N"/>
</dbReference>
<proteinExistence type="inferred from homology"/>
<dbReference type="FunFam" id="3.30.830.10:FF:000008">
    <property type="entry name" value="Mitochondrial-processing peptidase subunit beta"/>
    <property type="match status" value="1"/>
</dbReference>
<dbReference type="PROSITE" id="PS00143">
    <property type="entry name" value="INSULINASE"/>
    <property type="match status" value="1"/>
</dbReference>
<comment type="similarity">
    <text evidence="1 2">Belongs to the peptidase M16 family.</text>
</comment>
<sequence>MKRFVLDNGVRVVLEPNSTVRSVALGIWINTGSRYEKAEENGMAHFIEHMFFKGTKNRSAKEIAEAFDSVGGYVNAMTSKEYTSYYAKVLDTHAETALDILADMFFNSEFKEEEMRKEKQVVLEEIYMYEDAPDDLVHELLAEAAYGSDPLASPILGTEETLKGFTKEKLDQFMKEHYAADQVVISAAGNIDESFVETVESYFGNLEKGRSFREHPKPVFRSGQIVRKKQTEQAHFCLGYEGYALGDEKMYALVLMNNVLGGNMSSRLFQEVRENKGLAYAIFSYHEAFRDTGILTVYAGTQEKYLDEVFDITAAAIYDISRNGISDKELRNAKEQLKGSLLLSLENTNSHMSRNAKNELLKDHRSIDEVVEKIEAVSMDKIKEVSRDLLSKEPAVSLVSTSGILPVSLRKTTGELEKR</sequence>
<reference evidence="5 6" key="1">
    <citation type="submission" date="2018-03" db="EMBL/GenBank/DDBJ databases">
        <title>Alkalicoccus saliphilus sp. nov., isolated from a mineral pool.</title>
        <authorList>
            <person name="Zhao B."/>
        </authorList>
    </citation>
    <scope>NUCLEOTIDE SEQUENCE [LARGE SCALE GENOMIC DNA]</scope>
    <source>
        <strain evidence="5 6">6AG</strain>
    </source>
</reference>
<feature type="domain" description="Peptidase M16 N-terminal" evidence="3">
    <location>
        <begin position="11"/>
        <end position="158"/>
    </location>
</feature>
<evidence type="ECO:0000256" key="2">
    <source>
        <dbReference type="RuleBase" id="RU004447"/>
    </source>
</evidence>
<gene>
    <name evidence="5" type="ORF">C6Y45_04650</name>
</gene>
<organism evidence="5 6">
    <name type="scientific">Alkalicoccus saliphilus</name>
    <dbReference type="NCBI Taxonomy" id="200989"/>
    <lineage>
        <taxon>Bacteria</taxon>
        <taxon>Bacillati</taxon>
        <taxon>Bacillota</taxon>
        <taxon>Bacilli</taxon>
        <taxon>Bacillales</taxon>
        <taxon>Bacillaceae</taxon>
        <taxon>Alkalicoccus</taxon>
    </lineage>
</organism>
<dbReference type="AlphaFoldDB" id="A0A2T4U888"/>
<dbReference type="InterPro" id="IPR050361">
    <property type="entry name" value="MPP/UQCRC_Complex"/>
</dbReference>
<dbReference type="Pfam" id="PF00675">
    <property type="entry name" value="Peptidase_M16"/>
    <property type="match status" value="1"/>
</dbReference>
<evidence type="ECO:0000259" key="3">
    <source>
        <dbReference type="Pfam" id="PF00675"/>
    </source>
</evidence>
<accession>A0A2T4U888</accession>
<dbReference type="PANTHER" id="PTHR11851:SF49">
    <property type="entry name" value="MITOCHONDRIAL-PROCESSING PEPTIDASE SUBUNIT ALPHA"/>
    <property type="match status" value="1"/>
</dbReference>
<dbReference type="Proteomes" id="UP000240509">
    <property type="component" value="Unassembled WGS sequence"/>
</dbReference>
<feature type="domain" description="Peptidase M16 C-terminal" evidence="4">
    <location>
        <begin position="165"/>
        <end position="337"/>
    </location>
</feature>
<dbReference type="OrthoDB" id="9811314at2"/>
<evidence type="ECO:0000313" key="5">
    <source>
        <dbReference type="EMBL" id="PTL39612.1"/>
    </source>
</evidence>